<evidence type="ECO:0000313" key="1">
    <source>
        <dbReference type="EMBL" id="PNY81047.1"/>
    </source>
</evidence>
<dbReference type="AlphaFoldDB" id="A0A2K3UWZ2"/>
<protein>
    <submittedName>
        <fullName evidence="1">Uncharacterized protein</fullName>
    </submittedName>
</protein>
<name>A0A2K3UWZ2_9DEIO</name>
<accession>A0A2K3UWZ2</accession>
<proteinExistence type="predicted"/>
<keyword evidence="2" id="KW-1185">Reference proteome</keyword>
<reference evidence="1 2" key="1">
    <citation type="submission" date="2018-01" db="EMBL/GenBank/DDBJ databases">
        <title>Deinococcus koreensis sp. nov., a radiation-resistant bacterium isolated from river water.</title>
        <authorList>
            <person name="Choi A."/>
        </authorList>
    </citation>
    <scope>NUCLEOTIDE SEQUENCE [LARGE SCALE GENOMIC DNA]</scope>
    <source>
        <strain evidence="1 2">SJW1-2</strain>
    </source>
</reference>
<dbReference type="OrthoDB" id="72595at2"/>
<evidence type="ECO:0000313" key="2">
    <source>
        <dbReference type="Proteomes" id="UP000236379"/>
    </source>
</evidence>
<sequence length="70" mass="7944">MTVRHVRMNRQAVDVTSLDEQEGSDLAYWLSRTAAERIEALELLRQVHFGYDPARDCLLRAAKVVDGSRG</sequence>
<organism evidence="1 2">
    <name type="scientific">Deinococcus koreensis</name>
    <dbReference type="NCBI Taxonomy" id="2054903"/>
    <lineage>
        <taxon>Bacteria</taxon>
        <taxon>Thermotogati</taxon>
        <taxon>Deinococcota</taxon>
        <taxon>Deinococci</taxon>
        <taxon>Deinococcales</taxon>
        <taxon>Deinococcaceae</taxon>
        <taxon>Deinococcus</taxon>
    </lineage>
</organism>
<dbReference type="Proteomes" id="UP000236379">
    <property type="component" value="Unassembled WGS sequence"/>
</dbReference>
<comment type="caution">
    <text evidence="1">The sequence shown here is derived from an EMBL/GenBank/DDBJ whole genome shotgun (WGS) entry which is preliminary data.</text>
</comment>
<dbReference type="RefSeq" id="WP_103311490.1">
    <property type="nucleotide sequence ID" value="NZ_PPPD01000001.1"/>
</dbReference>
<dbReference type="EMBL" id="PPPD01000001">
    <property type="protein sequence ID" value="PNY81047.1"/>
    <property type="molecule type" value="Genomic_DNA"/>
</dbReference>
<gene>
    <name evidence="1" type="ORF">CVO96_06350</name>
</gene>